<dbReference type="InterPro" id="IPR011990">
    <property type="entry name" value="TPR-like_helical_dom_sf"/>
</dbReference>
<dbReference type="InterPro" id="IPR001214">
    <property type="entry name" value="SET_dom"/>
</dbReference>
<dbReference type="InterPro" id="IPR046341">
    <property type="entry name" value="SET_dom_sf"/>
</dbReference>
<dbReference type="EMBL" id="JBDFQZ010000002">
    <property type="protein sequence ID" value="KAK9750746.1"/>
    <property type="molecule type" value="Genomic_DNA"/>
</dbReference>
<dbReference type="InterPro" id="IPR053209">
    <property type="entry name" value="Gramillin-biosynth_MTr"/>
</dbReference>
<dbReference type="SMART" id="SM00317">
    <property type="entry name" value="SET"/>
    <property type="match status" value="1"/>
</dbReference>
<dbReference type="CDD" id="cd20071">
    <property type="entry name" value="SET_SMYD"/>
    <property type="match status" value="1"/>
</dbReference>
<dbReference type="Gene3D" id="1.25.40.10">
    <property type="entry name" value="Tetratricopeptide repeat domain"/>
    <property type="match status" value="1"/>
</dbReference>
<dbReference type="AlphaFoldDB" id="A0AAW1MWS9"/>
<evidence type="ECO:0000259" key="1">
    <source>
        <dbReference type="PROSITE" id="PS50280"/>
    </source>
</evidence>
<dbReference type="SUPFAM" id="SSF48452">
    <property type="entry name" value="TPR-like"/>
    <property type="match status" value="1"/>
</dbReference>
<protein>
    <recommendedName>
        <fullName evidence="1">SET domain-containing protein</fullName>
    </recommendedName>
</protein>
<organism evidence="2 3">
    <name type="scientific">Saponaria officinalis</name>
    <name type="common">Common soapwort</name>
    <name type="synonym">Lychnis saponaria</name>
    <dbReference type="NCBI Taxonomy" id="3572"/>
    <lineage>
        <taxon>Eukaryota</taxon>
        <taxon>Viridiplantae</taxon>
        <taxon>Streptophyta</taxon>
        <taxon>Embryophyta</taxon>
        <taxon>Tracheophyta</taxon>
        <taxon>Spermatophyta</taxon>
        <taxon>Magnoliopsida</taxon>
        <taxon>eudicotyledons</taxon>
        <taxon>Gunneridae</taxon>
        <taxon>Pentapetalae</taxon>
        <taxon>Caryophyllales</taxon>
        <taxon>Caryophyllaceae</taxon>
        <taxon>Caryophylleae</taxon>
        <taxon>Saponaria</taxon>
    </lineage>
</organism>
<accession>A0AAW1MWS9</accession>
<dbReference type="SMART" id="SM00028">
    <property type="entry name" value="TPR"/>
    <property type="match status" value="2"/>
</dbReference>
<dbReference type="Pfam" id="PF13181">
    <property type="entry name" value="TPR_8"/>
    <property type="match status" value="2"/>
</dbReference>
<dbReference type="Gene3D" id="2.170.270.10">
    <property type="entry name" value="SET domain"/>
    <property type="match status" value="1"/>
</dbReference>
<sequence>MIEIDQKQQLDNPEIDEETTMQQLRSKATEFLLTENWIESIQTYTQFISLCHQQITKNTHEKSKYRKPLCLALSNRAEARLRLKEYEEALSDCEEALQIDASHFKTLVCKGKILLNLNRYSSAFDCFKTALTYDSQNNGNFEMLNGLIEKCKKFDYMSKSGNFDVSDWVINGFSGKCPELCEFVGCVEIKKSEISGRGLFSTKNIDVGGLILVTKSIAIERCILPNKGFGEGLGENAQLVLWKNFIDKVNESALKCPKTRHLVHTLSIGENEDDLEIPDISLFKHKSLVDNFGNEGVVDMDKILSVLDVNSLVEDAVSSKVLGKNRDYYGVGLWLLPSFINHSCIPNVRRVHIGDYVIVLASREIKAGEEITFAYFDVLSPLNKRKEMAKSWGFNCRCKRCKHEEQMQSKPEFNDIELGLEKGVVDAGCTIYRLEECMKRSAIRGKDKGYIRASFWKAFSEAYESEKMIRRWGRKIPALEPVLESLVEVVGSDERVVKVLVRKMKKCGGGGGFGEMERALKLGRGVYGKVMKKQALKILLEFGVHD</sequence>
<dbReference type="PANTHER" id="PTHR47643">
    <property type="entry name" value="TPR DOMAIN PROTEIN (AFU_ORTHOLOGUE AFUA_5G12710)"/>
    <property type="match status" value="1"/>
</dbReference>
<keyword evidence="3" id="KW-1185">Reference proteome</keyword>
<evidence type="ECO:0000313" key="2">
    <source>
        <dbReference type="EMBL" id="KAK9750746.1"/>
    </source>
</evidence>
<feature type="domain" description="SET" evidence="1">
    <location>
        <begin position="185"/>
        <end position="376"/>
    </location>
</feature>
<dbReference type="Proteomes" id="UP001443914">
    <property type="component" value="Unassembled WGS sequence"/>
</dbReference>
<dbReference type="InterPro" id="IPR019734">
    <property type="entry name" value="TPR_rpt"/>
</dbReference>
<dbReference type="SUPFAM" id="SSF82199">
    <property type="entry name" value="SET domain"/>
    <property type="match status" value="1"/>
</dbReference>
<dbReference type="PANTHER" id="PTHR47643:SF2">
    <property type="entry name" value="TPR DOMAIN PROTEIN (AFU_ORTHOLOGUE AFUA_5G12710)"/>
    <property type="match status" value="1"/>
</dbReference>
<comment type="caution">
    <text evidence="2">The sequence shown here is derived from an EMBL/GenBank/DDBJ whole genome shotgun (WGS) entry which is preliminary data.</text>
</comment>
<dbReference type="PROSITE" id="PS50280">
    <property type="entry name" value="SET"/>
    <property type="match status" value="1"/>
</dbReference>
<proteinExistence type="predicted"/>
<reference evidence="2" key="1">
    <citation type="submission" date="2024-03" db="EMBL/GenBank/DDBJ databases">
        <title>WGS assembly of Saponaria officinalis var. Norfolk2.</title>
        <authorList>
            <person name="Jenkins J."/>
            <person name="Shu S."/>
            <person name="Grimwood J."/>
            <person name="Barry K."/>
            <person name="Goodstein D."/>
            <person name="Schmutz J."/>
            <person name="Leebens-Mack J."/>
            <person name="Osbourn A."/>
        </authorList>
    </citation>
    <scope>NUCLEOTIDE SEQUENCE [LARGE SCALE GENOMIC DNA]</scope>
    <source>
        <strain evidence="2">JIC</strain>
    </source>
</reference>
<name>A0AAW1MWS9_SAPOF</name>
<evidence type="ECO:0000313" key="3">
    <source>
        <dbReference type="Proteomes" id="UP001443914"/>
    </source>
</evidence>
<gene>
    <name evidence="2" type="ORF">RND81_02G218600</name>
</gene>
<dbReference type="Pfam" id="PF00856">
    <property type="entry name" value="SET"/>
    <property type="match status" value="1"/>
</dbReference>